<comment type="caution">
    <text evidence="8">The sequence shown here is derived from an EMBL/GenBank/DDBJ whole genome shotgun (WGS) entry which is preliminary data.</text>
</comment>
<dbReference type="InterPro" id="IPR006638">
    <property type="entry name" value="Elp3/MiaA/NifB-like_rSAM"/>
</dbReference>
<accession>A0A533Q8N7</accession>
<dbReference type="InterPro" id="IPR005911">
    <property type="entry name" value="YhcC-like"/>
</dbReference>
<dbReference type="PROSITE" id="PS51918">
    <property type="entry name" value="RADICAL_SAM"/>
    <property type="match status" value="1"/>
</dbReference>
<dbReference type="InterPro" id="IPR039661">
    <property type="entry name" value="ELP3"/>
</dbReference>
<name>A0A533Q8N7_9BACT</name>
<evidence type="ECO:0000313" key="8">
    <source>
        <dbReference type="EMBL" id="TLD41047.1"/>
    </source>
</evidence>
<gene>
    <name evidence="8" type="ORF">JETT_2693</name>
</gene>
<dbReference type="GO" id="GO:0003824">
    <property type="term" value="F:catalytic activity"/>
    <property type="evidence" value="ECO:0007669"/>
    <property type="project" value="InterPro"/>
</dbReference>
<feature type="domain" description="Radical SAM core" evidence="7">
    <location>
        <begin position="29"/>
        <end position="270"/>
    </location>
</feature>
<keyword evidence="4" id="KW-0479">Metal-binding</keyword>
<evidence type="ECO:0000256" key="3">
    <source>
        <dbReference type="ARBA" id="ARBA00022691"/>
    </source>
</evidence>
<dbReference type="SFLD" id="SFLDG01091">
    <property type="entry name" value="uncharacterized_CHP01210-like"/>
    <property type="match status" value="1"/>
</dbReference>
<dbReference type="SUPFAM" id="SSF102114">
    <property type="entry name" value="Radical SAM enzymes"/>
    <property type="match status" value="1"/>
</dbReference>
<comment type="cofactor">
    <cofactor evidence="1">
        <name>[4Fe-4S] cluster</name>
        <dbReference type="ChEBI" id="CHEBI:49883"/>
    </cofactor>
</comment>
<dbReference type="Gene3D" id="3.80.30.20">
    <property type="entry name" value="tm_1862 like domain"/>
    <property type="match status" value="1"/>
</dbReference>
<evidence type="ECO:0000256" key="2">
    <source>
        <dbReference type="ARBA" id="ARBA00022485"/>
    </source>
</evidence>
<dbReference type="PANTHER" id="PTHR11135">
    <property type="entry name" value="HISTONE ACETYLTRANSFERASE-RELATED"/>
    <property type="match status" value="1"/>
</dbReference>
<keyword evidence="6" id="KW-0411">Iron-sulfur</keyword>
<dbReference type="SMART" id="SM00729">
    <property type="entry name" value="Elp3"/>
    <property type="match status" value="1"/>
</dbReference>
<dbReference type="NCBIfam" id="TIGR01212">
    <property type="entry name" value="TIGR01212 family radical SAM protein"/>
    <property type="match status" value="1"/>
</dbReference>
<sequence>MRNFPVSFQQSPYLLKYRFFPFREYLKEQFPYKVHKISLHAGFTCPNRDGRVGVGGCTYCANESFSPNVKGPYLSIKEQIKKGKAFHKQRYGAEKFIAYFQSFTNTYADVETLRSCYEEALADKDVVGISIGTRPDCITDDSIDLINGYTENYHVWIEYGLQSIHDATLRRMNRGHDYRTFLNAINRTKKTCIRICVHVILGLPGETREDMIETAKAVAGLGIQGIKLHHLYVAKNTALAKEYFEGKIQTLDMNTYIQLAADFLEHIPSDITVQRLVGDTHGDFLISPVWKASKAEITSGISRELEHRGSYQGCLYKSAVPVRTNHLTSAPVLNIQGQDSKKPRLHTINI</sequence>
<dbReference type="GO" id="GO:0051539">
    <property type="term" value="F:4 iron, 4 sulfur cluster binding"/>
    <property type="evidence" value="ECO:0007669"/>
    <property type="project" value="UniProtKB-KW"/>
</dbReference>
<evidence type="ECO:0000259" key="7">
    <source>
        <dbReference type="PROSITE" id="PS51918"/>
    </source>
</evidence>
<evidence type="ECO:0000256" key="5">
    <source>
        <dbReference type="ARBA" id="ARBA00023004"/>
    </source>
</evidence>
<dbReference type="AlphaFoldDB" id="A0A533Q8N7"/>
<dbReference type="SFLD" id="SFLDS00029">
    <property type="entry name" value="Radical_SAM"/>
    <property type="match status" value="1"/>
</dbReference>
<evidence type="ECO:0000256" key="1">
    <source>
        <dbReference type="ARBA" id="ARBA00001966"/>
    </source>
</evidence>
<dbReference type="PANTHER" id="PTHR11135:SF1">
    <property type="entry name" value="PROTEIN YHCC"/>
    <property type="match status" value="1"/>
</dbReference>
<dbReference type="SFLD" id="SFLDG01086">
    <property type="entry name" value="elongater_protein-like"/>
    <property type="match status" value="1"/>
</dbReference>
<keyword evidence="5" id="KW-0408">Iron</keyword>
<organism evidence="8 9">
    <name type="scientific">Candidatus Jettenia ecosi</name>
    <dbReference type="NCBI Taxonomy" id="2494326"/>
    <lineage>
        <taxon>Bacteria</taxon>
        <taxon>Pseudomonadati</taxon>
        <taxon>Planctomycetota</taxon>
        <taxon>Candidatus Brocadiia</taxon>
        <taxon>Candidatus Brocadiales</taxon>
        <taxon>Candidatus Brocadiaceae</taxon>
        <taxon>Candidatus Jettenia</taxon>
    </lineage>
</organism>
<dbReference type="Pfam" id="PF16199">
    <property type="entry name" value="Radical_SAM_C"/>
    <property type="match status" value="1"/>
</dbReference>
<dbReference type="InterPro" id="IPR058240">
    <property type="entry name" value="rSAM_sf"/>
</dbReference>
<evidence type="ECO:0000313" key="9">
    <source>
        <dbReference type="Proteomes" id="UP000319783"/>
    </source>
</evidence>
<dbReference type="InterPro" id="IPR032432">
    <property type="entry name" value="Radical_SAM_C"/>
</dbReference>
<dbReference type="Pfam" id="PF04055">
    <property type="entry name" value="Radical_SAM"/>
    <property type="match status" value="1"/>
</dbReference>
<dbReference type="Proteomes" id="UP000319783">
    <property type="component" value="Unassembled WGS sequence"/>
</dbReference>
<protein>
    <submittedName>
        <fullName evidence="8">Putative Fe-S oxidoreductase</fullName>
    </submittedName>
</protein>
<evidence type="ECO:0000256" key="4">
    <source>
        <dbReference type="ARBA" id="ARBA00022723"/>
    </source>
</evidence>
<dbReference type="GO" id="GO:0046872">
    <property type="term" value="F:metal ion binding"/>
    <property type="evidence" value="ECO:0007669"/>
    <property type="project" value="UniProtKB-KW"/>
</dbReference>
<dbReference type="InterPro" id="IPR007197">
    <property type="entry name" value="rSAM"/>
</dbReference>
<dbReference type="InterPro" id="IPR023404">
    <property type="entry name" value="rSAM_horseshoe"/>
</dbReference>
<evidence type="ECO:0000256" key="6">
    <source>
        <dbReference type="ARBA" id="ARBA00023014"/>
    </source>
</evidence>
<dbReference type="EMBL" id="SULG01000065">
    <property type="protein sequence ID" value="TLD41047.1"/>
    <property type="molecule type" value="Genomic_DNA"/>
</dbReference>
<dbReference type="CDD" id="cd01335">
    <property type="entry name" value="Radical_SAM"/>
    <property type="match status" value="1"/>
</dbReference>
<keyword evidence="3" id="KW-0949">S-adenosyl-L-methionine</keyword>
<reference evidence="8 9" key="1">
    <citation type="submission" date="2019-04" db="EMBL/GenBank/DDBJ databases">
        <title>Genome of a novel bacterium Candidatus Jettenia ecosi reconstructed from metagenome of an anammox bioreactor.</title>
        <authorList>
            <person name="Mardanov A.V."/>
            <person name="Beletsky A.V."/>
            <person name="Ravin N.V."/>
            <person name="Botchkova E.A."/>
            <person name="Litti Y.V."/>
            <person name="Nozhevnikova A.N."/>
        </authorList>
    </citation>
    <scope>NUCLEOTIDE SEQUENCE [LARGE SCALE GENOMIC DNA]</scope>
    <source>
        <strain evidence="8">J2</strain>
    </source>
</reference>
<proteinExistence type="predicted"/>
<keyword evidence="2" id="KW-0004">4Fe-4S</keyword>